<dbReference type="InterPro" id="IPR041657">
    <property type="entry name" value="HTH_17"/>
</dbReference>
<dbReference type="GO" id="GO:0003677">
    <property type="term" value="F:DNA binding"/>
    <property type="evidence" value="ECO:0007669"/>
    <property type="project" value="UniProtKB-KW"/>
</dbReference>
<keyword evidence="3" id="KW-0238">DNA-binding</keyword>
<dbReference type="AlphaFoldDB" id="A0A2A4FFP6"/>
<feature type="domain" description="Helix-turn-helix" evidence="2">
    <location>
        <begin position="44"/>
        <end position="85"/>
    </location>
</feature>
<proteinExistence type="predicted"/>
<dbReference type="GeneID" id="69053050"/>
<organism evidence="3 4">
    <name type="scientific">Burkholderia ubonensis subsp. mesacidophila</name>
    <dbReference type="NCBI Taxonomy" id="265293"/>
    <lineage>
        <taxon>Bacteria</taxon>
        <taxon>Pseudomonadati</taxon>
        <taxon>Pseudomonadota</taxon>
        <taxon>Betaproteobacteria</taxon>
        <taxon>Burkholderiales</taxon>
        <taxon>Burkholderiaceae</taxon>
        <taxon>Burkholderia</taxon>
        <taxon>Burkholderia cepacia complex</taxon>
    </lineage>
</organism>
<name>A0A2A4FFP6_9BURK</name>
<comment type="caution">
    <text evidence="3">The sequence shown here is derived from an EMBL/GenBank/DDBJ whole genome shotgun (WGS) entry which is preliminary data.</text>
</comment>
<feature type="region of interest" description="Disordered" evidence="1">
    <location>
        <begin position="92"/>
        <end position="146"/>
    </location>
</feature>
<evidence type="ECO:0000259" key="2">
    <source>
        <dbReference type="Pfam" id="PF12728"/>
    </source>
</evidence>
<gene>
    <name evidence="3" type="ORF">BZL54_18055</name>
</gene>
<evidence type="ECO:0000256" key="1">
    <source>
        <dbReference type="SAM" id="MobiDB-lite"/>
    </source>
</evidence>
<dbReference type="Pfam" id="PF12728">
    <property type="entry name" value="HTH_17"/>
    <property type="match status" value="1"/>
</dbReference>
<dbReference type="EMBL" id="MTZU01000052">
    <property type="protein sequence ID" value="PCE31129.1"/>
    <property type="molecule type" value="Genomic_DNA"/>
</dbReference>
<sequence>MANKIHENQCVMNISRASHHSTSCAACPPDARHTEAATVDLFGAAALLGAHPETVRLKAKAGALPGRKVGKRWMFSIAALQRYLAGEWLPRAAQGKPQEEVNECRSTNAKPARTGNTSCTPLAAERRYREALAPATKRRPRNSTTG</sequence>
<accession>A0A2A4FFP6</accession>
<feature type="compositionally biased region" description="Polar residues" evidence="1">
    <location>
        <begin position="104"/>
        <end position="120"/>
    </location>
</feature>
<dbReference type="RefSeq" id="WP_084899602.1">
    <property type="nucleotide sequence ID" value="NZ_CP020737.1"/>
</dbReference>
<dbReference type="Proteomes" id="UP000217994">
    <property type="component" value="Unassembled WGS sequence"/>
</dbReference>
<feature type="compositionally biased region" description="Basic residues" evidence="1">
    <location>
        <begin position="136"/>
        <end position="146"/>
    </location>
</feature>
<reference evidence="3 4" key="1">
    <citation type="submission" date="2017-01" db="EMBL/GenBank/DDBJ databases">
        <title>Whole-Genome Shotgun Sequencing of Two beta-Proteobacterial Species in Search of the Bulgecin Biosynthetic Cluster.</title>
        <authorList>
            <person name="Horsman M.E."/>
            <person name="Marous D.R."/>
            <person name="Li R."/>
            <person name="Oliver R.A."/>
            <person name="Byun B."/>
            <person name="Emrich S.J."/>
            <person name="Boggess B."/>
            <person name="Townsend C.A."/>
            <person name="Mobashery S."/>
        </authorList>
    </citation>
    <scope>NUCLEOTIDE SEQUENCE [LARGE SCALE GENOMIC DNA]</scope>
    <source>
        <strain evidence="3 4">ATCC 31433</strain>
    </source>
</reference>
<evidence type="ECO:0000313" key="3">
    <source>
        <dbReference type="EMBL" id="PCE31129.1"/>
    </source>
</evidence>
<protein>
    <submittedName>
        <fullName evidence="3">DNA-binding protein</fullName>
    </submittedName>
</protein>
<evidence type="ECO:0000313" key="4">
    <source>
        <dbReference type="Proteomes" id="UP000217994"/>
    </source>
</evidence>